<dbReference type="RefSeq" id="XP_033667515.1">
    <property type="nucleotide sequence ID" value="XM_033812872.1"/>
</dbReference>
<dbReference type="GO" id="GO:0003677">
    <property type="term" value="F:DNA binding"/>
    <property type="evidence" value="ECO:0007669"/>
    <property type="project" value="UniProtKB-KW"/>
</dbReference>
<evidence type="ECO:0008006" key="9">
    <source>
        <dbReference type="Google" id="ProtNLM"/>
    </source>
</evidence>
<evidence type="ECO:0000256" key="5">
    <source>
        <dbReference type="ARBA" id="ARBA00023163"/>
    </source>
</evidence>
<protein>
    <recommendedName>
        <fullName evidence="9">Transcription factor domain-containing protein</fullName>
    </recommendedName>
</protein>
<keyword evidence="6" id="KW-0539">Nucleus</keyword>
<evidence type="ECO:0000256" key="3">
    <source>
        <dbReference type="ARBA" id="ARBA00023015"/>
    </source>
</evidence>
<evidence type="ECO:0000256" key="6">
    <source>
        <dbReference type="ARBA" id="ARBA00023242"/>
    </source>
</evidence>
<dbReference type="InterPro" id="IPR021858">
    <property type="entry name" value="Fun_TF"/>
</dbReference>
<name>A0A6A6CMF7_ZASCE</name>
<organism evidence="7 8">
    <name type="scientific">Zasmidium cellare ATCC 36951</name>
    <dbReference type="NCBI Taxonomy" id="1080233"/>
    <lineage>
        <taxon>Eukaryota</taxon>
        <taxon>Fungi</taxon>
        <taxon>Dikarya</taxon>
        <taxon>Ascomycota</taxon>
        <taxon>Pezizomycotina</taxon>
        <taxon>Dothideomycetes</taxon>
        <taxon>Dothideomycetidae</taxon>
        <taxon>Mycosphaerellales</taxon>
        <taxon>Mycosphaerellaceae</taxon>
        <taxon>Zasmidium</taxon>
    </lineage>
</organism>
<dbReference type="GeneID" id="54566144"/>
<keyword evidence="4" id="KW-0238">DNA-binding</keyword>
<keyword evidence="2" id="KW-0862">Zinc</keyword>
<gene>
    <name evidence="7" type="ORF">M409DRAFT_54954</name>
</gene>
<dbReference type="Pfam" id="PF11951">
    <property type="entry name" value="Fungal_trans_2"/>
    <property type="match status" value="1"/>
</dbReference>
<evidence type="ECO:0000256" key="4">
    <source>
        <dbReference type="ARBA" id="ARBA00023125"/>
    </source>
</evidence>
<accession>A0A6A6CMF7</accession>
<evidence type="ECO:0000313" key="8">
    <source>
        <dbReference type="Proteomes" id="UP000799537"/>
    </source>
</evidence>
<sequence>MTEKRGRVVTSKPTRQGCRTCRQSTLYSLPACLSADSFLGYVVSNATRLDLDVIDVRRAVDFVQGTYPPTGSPRSSFTARQLLPLEAQGPSLCSMPSLTLDTTDYERYAFDYFRRTTARQMHLNTPRAWMTRLVLRLSHEIPVFRAIAALGGIHRGLVQITHVGFVHTFLEDRNTLHQYGKAIVALEPHIGELYSRFTPVLETVLCACILLAACEIVKSDTTAAISHLRFGNRVFLDYDPTKQTGMLYETETSKTLISTFKLLQANGILLETRSAESCSSIPSSPMSSPPPSDLETLRVTLERLTTEERDLRTDLLRMAQADASQDLTGKNILEKCLL</sequence>
<dbReference type="PANTHER" id="PTHR36206">
    <property type="entry name" value="ASPERCRYPTIN BIOSYNTHESIS CLUSTER-SPECIFIC TRANSCRIPTION REGULATOR ATNN-RELATED"/>
    <property type="match status" value="1"/>
</dbReference>
<dbReference type="InterPro" id="IPR052360">
    <property type="entry name" value="Transcr_Regulatory_Proteins"/>
</dbReference>
<dbReference type="OrthoDB" id="2593732at2759"/>
<dbReference type="PANTHER" id="PTHR36206:SF12">
    <property type="entry name" value="ASPERCRYPTIN BIOSYNTHESIS CLUSTER-SPECIFIC TRANSCRIPTION REGULATOR ATNN-RELATED"/>
    <property type="match status" value="1"/>
</dbReference>
<dbReference type="EMBL" id="ML993596">
    <property type="protein sequence ID" value="KAF2166626.1"/>
    <property type="molecule type" value="Genomic_DNA"/>
</dbReference>
<keyword evidence="1" id="KW-0479">Metal-binding</keyword>
<keyword evidence="3" id="KW-0805">Transcription regulation</keyword>
<evidence type="ECO:0000256" key="1">
    <source>
        <dbReference type="ARBA" id="ARBA00022723"/>
    </source>
</evidence>
<keyword evidence="5" id="KW-0804">Transcription</keyword>
<dbReference type="AlphaFoldDB" id="A0A6A6CMF7"/>
<proteinExistence type="predicted"/>
<keyword evidence="8" id="KW-1185">Reference proteome</keyword>
<reference evidence="7" key="1">
    <citation type="journal article" date="2020" name="Stud. Mycol.">
        <title>101 Dothideomycetes genomes: a test case for predicting lifestyles and emergence of pathogens.</title>
        <authorList>
            <person name="Haridas S."/>
            <person name="Albert R."/>
            <person name="Binder M."/>
            <person name="Bloem J."/>
            <person name="Labutti K."/>
            <person name="Salamov A."/>
            <person name="Andreopoulos B."/>
            <person name="Baker S."/>
            <person name="Barry K."/>
            <person name="Bills G."/>
            <person name="Bluhm B."/>
            <person name="Cannon C."/>
            <person name="Castanera R."/>
            <person name="Culley D."/>
            <person name="Daum C."/>
            <person name="Ezra D."/>
            <person name="Gonzalez J."/>
            <person name="Henrissat B."/>
            <person name="Kuo A."/>
            <person name="Liang C."/>
            <person name="Lipzen A."/>
            <person name="Lutzoni F."/>
            <person name="Magnuson J."/>
            <person name="Mondo S."/>
            <person name="Nolan M."/>
            <person name="Ohm R."/>
            <person name="Pangilinan J."/>
            <person name="Park H.-J."/>
            <person name="Ramirez L."/>
            <person name="Alfaro M."/>
            <person name="Sun H."/>
            <person name="Tritt A."/>
            <person name="Yoshinaga Y."/>
            <person name="Zwiers L.-H."/>
            <person name="Turgeon B."/>
            <person name="Goodwin S."/>
            <person name="Spatafora J."/>
            <person name="Crous P."/>
            <person name="Grigoriev I."/>
        </authorList>
    </citation>
    <scope>NUCLEOTIDE SEQUENCE</scope>
    <source>
        <strain evidence="7">ATCC 36951</strain>
    </source>
</reference>
<evidence type="ECO:0000313" key="7">
    <source>
        <dbReference type="EMBL" id="KAF2166626.1"/>
    </source>
</evidence>
<dbReference type="GO" id="GO:0046872">
    <property type="term" value="F:metal ion binding"/>
    <property type="evidence" value="ECO:0007669"/>
    <property type="project" value="UniProtKB-KW"/>
</dbReference>
<dbReference type="Proteomes" id="UP000799537">
    <property type="component" value="Unassembled WGS sequence"/>
</dbReference>
<evidence type="ECO:0000256" key="2">
    <source>
        <dbReference type="ARBA" id="ARBA00022833"/>
    </source>
</evidence>